<dbReference type="Pfam" id="PF03091">
    <property type="entry name" value="CutA1"/>
    <property type="match status" value="1"/>
</dbReference>
<dbReference type="InterPro" id="IPR011322">
    <property type="entry name" value="N-reg_PII-like_a/b"/>
</dbReference>
<dbReference type="EMBL" id="CP063845">
    <property type="protein sequence ID" value="UFP95725.1"/>
    <property type="molecule type" value="Genomic_DNA"/>
</dbReference>
<sequence length="113" mass="12168">MEGALLVVLTTVPDQASGIAIARTLVERRLVACAQLLPPMVSVFIWQDKLSTETEQLLLLKVPAEFYAVLEVALGELHPYEVPEVVALEAVRVSEGYLGWAVAQTGTSALPPV</sequence>
<gene>
    <name evidence="2" type="ORF">ISF26_05685</name>
</gene>
<evidence type="ECO:0000313" key="3">
    <source>
        <dbReference type="Proteomes" id="UP001054846"/>
    </source>
</evidence>
<organism evidence="2 3">
    <name type="scientific">Gloeobacter morelensis MG652769</name>
    <dbReference type="NCBI Taxonomy" id="2781736"/>
    <lineage>
        <taxon>Bacteria</taxon>
        <taxon>Bacillati</taxon>
        <taxon>Cyanobacteriota</taxon>
        <taxon>Cyanophyceae</taxon>
        <taxon>Gloeobacterales</taxon>
        <taxon>Gloeobacteraceae</taxon>
        <taxon>Gloeobacter</taxon>
        <taxon>Gloeobacter morelensis</taxon>
    </lineage>
</organism>
<dbReference type="RefSeq" id="WP_230842947.1">
    <property type="nucleotide sequence ID" value="NZ_CP063845.1"/>
</dbReference>
<keyword evidence="3" id="KW-1185">Reference proteome</keyword>
<dbReference type="InterPro" id="IPR004323">
    <property type="entry name" value="Ion_tolerance_CutA"/>
</dbReference>
<dbReference type="Gene3D" id="3.30.70.120">
    <property type="match status" value="1"/>
</dbReference>
<protein>
    <submittedName>
        <fullName evidence="2">Divalent-cation tolerance protein CutA</fullName>
    </submittedName>
</protein>
<comment type="similarity">
    <text evidence="1">Belongs to the CutA family.</text>
</comment>
<dbReference type="PANTHER" id="PTHR23419">
    <property type="entry name" value="DIVALENT CATION TOLERANCE CUTA-RELATED"/>
    <property type="match status" value="1"/>
</dbReference>
<proteinExistence type="inferred from homology"/>
<dbReference type="PANTHER" id="PTHR23419:SF8">
    <property type="entry name" value="FI09726P"/>
    <property type="match status" value="1"/>
</dbReference>
<dbReference type="SUPFAM" id="SSF54913">
    <property type="entry name" value="GlnB-like"/>
    <property type="match status" value="1"/>
</dbReference>
<accession>A0ABY3PQ27</accession>
<name>A0ABY3PQ27_9CYAN</name>
<reference evidence="2 3" key="1">
    <citation type="journal article" date="2021" name="Genome Biol. Evol.">
        <title>Complete Genome Sequencing of a Novel Gloeobacter Species from a Waterfall Cave in Mexico.</title>
        <authorList>
            <person name="Saw J.H."/>
            <person name="Cardona T."/>
            <person name="Montejano G."/>
        </authorList>
    </citation>
    <scope>NUCLEOTIDE SEQUENCE [LARGE SCALE GENOMIC DNA]</scope>
    <source>
        <strain evidence="2">MG652769</strain>
    </source>
</reference>
<evidence type="ECO:0000256" key="1">
    <source>
        <dbReference type="ARBA" id="ARBA00010169"/>
    </source>
</evidence>
<dbReference type="Proteomes" id="UP001054846">
    <property type="component" value="Chromosome"/>
</dbReference>
<dbReference type="InterPro" id="IPR015867">
    <property type="entry name" value="N-reg_PII/ATP_PRibTrfase_C"/>
</dbReference>
<evidence type="ECO:0000313" key="2">
    <source>
        <dbReference type="EMBL" id="UFP95725.1"/>
    </source>
</evidence>